<dbReference type="AlphaFoldDB" id="A0A645H3W2"/>
<comment type="caution">
    <text evidence="1">The sequence shown here is derived from an EMBL/GenBank/DDBJ whole genome shotgun (WGS) entry which is preliminary data.</text>
</comment>
<dbReference type="EMBL" id="VSSQ01085565">
    <property type="protein sequence ID" value="MPN33176.1"/>
    <property type="molecule type" value="Genomic_DNA"/>
</dbReference>
<dbReference type="InterPro" id="IPR036182">
    <property type="entry name" value="PCuAC_sf"/>
</dbReference>
<protein>
    <recommendedName>
        <fullName evidence="2">Copper chaperone PCu(A)C</fullName>
    </recommendedName>
</protein>
<gene>
    <name evidence="1" type="ORF">SDC9_180660</name>
</gene>
<sequence>MKRLSLLIAALGLSSAVLAGSADDVAVVDPYIRLAPPNATATAAFMVLKNKGANEAKLVKVANPASKLSELHTHLNDNGVMRMRQIPEIVIPARGEAVLQPSGLHIMLINMQAPLSEGQVVPLTLGFADGSSKSVEVKVTKAMPAAAMPMNHMHH</sequence>
<dbReference type="PANTHER" id="PTHR36302">
    <property type="entry name" value="BLR7088 PROTEIN"/>
    <property type="match status" value="1"/>
</dbReference>
<dbReference type="Pfam" id="PF04314">
    <property type="entry name" value="PCuAC"/>
    <property type="match status" value="1"/>
</dbReference>
<dbReference type="InterPro" id="IPR058248">
    <property type="entry name" value="Lxx211020-like"/>
</dbReference>
<dbReference type="SUPFAM" id="SSF110087">
    <property type="entry name" value="DR1885-like metal-binding protein"/>
    <property type="match status" value="1"/>
</dbReference>
<dbReference type="InterPro" id="IPR007410">
    <property type="entry name" value="LpqE-like"/>
</dbReference>
<reference evidence="1" key="1">
    <citation type="submission" date="2019-08" db="EMBL/GenBank/DDBJ databases">
        <authorList>
            <person name="Kucharzyk K."/>
            <person name="Murdoch R.W."/>
            <person name="Higgins S."/>
            <person name="Loffler F."/>
        </authorList>
    </citation>
    <scope>NUCLEOTIDE SEQUENCE</scope>
</reference>
<evidence type="ECO:0008006" key="2">
    <source>
        <dbReference type="Google" id="ProtNLM"/>
    </source>
</evidence>
<organism evidence="1">
    <name type="scientific">bioreactor metagenome</name>
    <dbReference type="NCBI Taxonomy" id="1076179"/>
    <lineage>
        <taxon>unclassified sequences</taxon>
        <taxon>metagenomes</taxon>
        <taxon>ecological metagenomes</taxon>
    </lineage>
</organism>
<dbReference type="Gene3D" id="2.60.40.1890">
    <property type="entry name" value="PCu(A)C copper chaperone"/>
    <property type="match status" value="1"/>
</dbReference>
<dbReference type="PANTHER" id="PTHR36302:SF1">
    <property type="entry name" value="COPPER CHAPERONE PCU(A)C"/>
    <property type="match status" value="1"/>
</dbReference>
<accession>A0A645H3W2</accession>
<proteinExistence type="predicted"/>
<evidence type="ECO:0000313" key="1">
    <source>
        <dbReference type="EMBL" id="MPN33176.1"/>
    </source>
</evidence>
<name>A0A645H3W2_9ZZZZ</name>